<dbReference type="InterPro" id="IPR036259">
    <property type="entry name" value="MFS_trans_sf"/>
</dbReference>
<comment type="subcellular location">
    <subcellularLocation>
        <location evidence="1">Membrane</location>
        <topology evidence="1">Multi-pass membrane protein</topology>
    </subcellularLocation>
</comment>
<evidence type="ECO:0000256" key="4">
    <source>
        <dbReference type="ARBA" id="ARBA00023136"/>
    </source>
</evidence>
<keyword evidence="2 6" id="KW-0812">Transmembrane</keyword>
<feature type="transmembrane region" description="Helical" evidence="6">
    <location>
        <begin position="161"/>
        <end position="180"/>
    </location>
</feature>
<evidence type="ECO:0000313" key="8">
    <source>
        <dbReference type="EMBL" id="OIW29131.1"/>
    </source>
</evidence>
<dbReference type="PANTHER" id="PTHR23507:SF40">
    <property type="entry name" value="TETRACYCLINE-EFFLUX TRANSPORTER"/>
    <property type="match status" value="1"/>
</dbReference>
<proteinExistence type="predicted"/>
<evidence type="ECO:0000256" key="6">
    <source>
        <dbReference type="SAM" id="Phobius"/>
    </source>
</evidence>
<dbReference type="Gene3D" id="1.20.1250.20">
    <property type="entry name" value="MFS general substrate transporter like domains"/>
    <property type="match status" value="1"/>
</dbReference>
<feature type="transmembrane region" description="Helical" evidence="6">
    <location>
        <begin position="343"/>
        <end position="368"/>
    </location>
</feature>
<gene>
    <name evidence="8" type="ORF">CONLIGDRAFT_662210</name>
</gene>
<dbReference type="InterPro" id="IPR011701">
    <property type="entry name" value="MFS"/>
</dbReference>
<dbReference type="GO" id="GO:0022857">
    <property type="term" value="F:transmembrane transporter activity"/>
    <property type="evidence" value="ECO:0007669"/>
    <property type="project" value="InterPro"/>
</dbReference>
<evidence type="ECO:0000313" key="9">
    <source>
        <dbReference type="Proteomes" id="UP000182658"/>
    </source>
</evidence>
<dbReference type="OrthoDB" id="3026777at2759"/>
<keyword evidence="9" id="KW-1185">Reference proteome</keyword>
<dbReference type="PANTHER" id="PTHR23507">
    <property type="entry name" value="ZGC:174356"/>
    <property type="match status" value="1"/>
</dbReference>
<evidence type="ECO:0000256" key="3">
    <source>
        <dbReference type="ARBA" id="ARBA00022989"/>
    </source>
</evidence>
<dbReference type="FunCoup" id="A0A1J7IPL2">
    <property type="interactions" value="86"/>
</dbReference>
<feature type="transmembrane region" description="Helical" evidence="6">
    <location>
        <begin position="451"/>
        <end position="469"/>
    </location>
</feature>
<sequence>MDNKLSVNAPNGVHSALDSANRVNEETPLLTEGQSGNQHRVEDVSDDSNSRRWWQRPSVWWMLPPYFLFTIAFGGVTVPKLNLILELICRKYYSKTMPHGSFSQPRLAFMDPSKPDRCRIPEVQSLAAQFSVASNLIGGILAAITCPRLGALSDRYGRTRILSITGFGMLAGEIITIAAATYPDLVDVNWLFLGYILDGIGGSFIAGMALAHSYAADCAAPEDRNVAFGYFHAALFGGIAVGPLIAAVVIRASGGYILVFYLILACQLTFIISVLFVVPESLSPRRQQDARGIFRSRRAEEATVNAGRTWASWMYRHIVTPLAPLKVLYPQGEGSSPALRRNLVLLAVVDTTMFGIAMGAFNVVIYYSRFRFGWDASEQSLFVAVINLSRIACMTIVLPVITHIVRSMSSRTTTGETEKGCSRLDLAFIRSAVLFDSMGFFAYAAAQTGSVFIISGAMTAIAGLGFPTLQSAMTRQVPADRTGELLGASGLLHSLARVIAPATLGGIYSLTVGSFPQAIFLVLGLVFSIAAALSWAITPGVSMQTGDGSDSR</sequence>
<feature type="transmembrane region" description="Helical" evidence="6">
    <location>
        <begin position="256"/>
        <end position="278"/>
    </location>
</feature>
<feature type="region of interest" description="Disordered" evidence="5">
    <location>
        <begin position="1"/>
        <end position="23"/>
    </location>
</feature>
<feature type="domain" description="Major facilitator superfamily (MFS) profile" evidence="7">
    <location>
        <begin position="58"/>
        <end position="542"/>
    </location>
</feature>
<protein>
    <submittedName>
        <fullName evidence="8">MFS general substrate transporter</fullName>
    </submittedName>
</protein>
<feature type="transmembrane region" description="Helical" evidence="6">
    <location>
        <begin position="66"/>
        <end position="89"/>
    </location>
</feature>
<evidence type="ECO:0000256" key="2">
    <source>
        <dbReference type="ARBA" id="ARBA00022692"/>
    </source>
</evidence>
<evidence type="ECO:0000256" key="1">
    <source>
        <dbReference type="ARBA" id="ARBA00004141"/>
    </source>
</evidence>
<dbReference type="Proteomes" id="UP000182658">
    <property type="component" value="Unassembled WGS sequence"/>
</dbReference>
<reference evidence="8 9" key="1">
    <citation type="submission" date="2016-10" db="EMBL/GenBank/DDBJ databases">
        <title>Draft genome sequence of Coniochaeta ligniaria NRRL30616, a lignocellulolytic fungus for bioabatement of inhibitors in plant biomass hydrolysates.</title>
        <authorList>
            <consortium name="DOE Joint Genome Institute"/>
            <person name="Jimenez D.J."/>
            <person name="Hector R.E."/>
            <person name="Riley R."/>
            <person name="Sun H."/>
            <person name="Grigoriev I.V."/>
            <person name="Van Elsas J.D."/>
            <person name="Nichols N.N."/>
        </authorList>
    </citation>
    <scope>NUCLEOTIDE SEQUENCE [LARGE SCALE GENOMIC DNA]</scope>
    <source>
        <strain evidence="8 9">NRRL 30616</strain>
    </source>
</reference>
<feature type="transmembrane region" description="Helical" evidence="6">
    <location>
        <begin position="192"/>
        <end position="215"/>
    </location>
</feature>
<dbReference type="GO" id="GO:0016020">
    <property type="term" value="C:membrane"/>
    <property type="evidence" value="ECO:0007669"/>
    <property type="project" value="UniProtKB-SubCell"/>
</dbReference>
<feature type="transmembrane region" description="Helical" evidence="6">
    <location>
        <begin position="517"/>
        <end position="537"/>
    </location>
</feature>
<dbReference type="SUPFAM" id="SSF103473">
    <property type="entry name" value="MFS general substrate transporter"/>
    <property type="match status" value="1"/>
</dbReference>
<accession>A0A1J7IPL2</accession>
<dbReference type="InParanoid" id="A0A1J7IPL2"/>
<dbReference type="AlphaFoldDB" id="A0A1J7IPL2"/>
<keyword evidence="3 6" id="KW-1133">Transmembrane helix</keyword>
<dbReference type="Pfam" id="PF07690">
    <property type="entry name" value="MFS_1"/>
    <property type="match status" value="1"/>
</dbReference>
<feature type="transmembrane region" description="Helical" evidence="6">
    <location>
        <begin position="227"/>
        <end position="250"/>
    </location>
</feature>
<keyword evidence="4 6" id="KW-0472">Membrane</keyword>
<evidence type="ECO:0000259" key="7">
    <source>
        <dbReference type="PROSITE" id="PS50850"/>
    </source>
</evidence>
<dbReference type="EMBL" id="KV875098">
    <property type="protein sequence ID" value="OIW29131.1"/>
    <property type="molecule type" value="Genomic_DNA"/>
</dbReference>
<feature type="transmembrane region" description="Helical" evidence="6">
    <location>
        <begin position="490"/>
        <end position="511"/>
    </location>
</feature>
<feature type="transmembrane region" description="Helical" evidence="6">
    <location>
        <begin position="380"/>
        <end position="405"/>
    </location>
</feature>
<organism evidence="8 9">
    <name type="scientific">Coniochaeta ligniaria NRRL 30616</name>
    <dbReference type="NCBI Taxonomy" id="1408157"/>
    <lineage>
        <taxon>Eukaryota</taxon>
        <taxon>Fungi</taxon>
        <taxon>Dikarya</taxon>
        <taxon>Ascomycota</taxon>
        <taxon>Pezizomycotina</taxon>
        <taxon>Sordariomycetes</taxon>
        <taxon>Sordariomycetidae</taxon>
        <taxon>Coniochaetales</taxon>
        <taxon>Coniochaetaceae</taxon>
        <taxon>Coniochaeta</taxon>
    </lineage>
</organism>
<dbReference type="PROSITE" id="PS50850">
    <property type="entry name" value="MFS"/>
    <property type="match status" value="1"/>
</dbReference>
<dbReference type="InterPro" id="IPR020846">
    <property type="entry name" value="MFS_dom"/>
</dbReference>
<name>A0A1J7IPL2_9PEZI</name>
<evidence type="ECO:0000256" key="5">
    <source>
        <dbReference type="SAM" id="MobiDB-lite"/>
    </source>
</evidence>